<dbReference type="SMART" id="SM00422">
    <property type="entry name" value="HTH_MERR"/>
    <property type="match status" value="1"/>
</dbReference>
<feature type="domain" description="HTH merR-type" evidence="2">
    <location>
        <begin position="29"/>
        <end position="90"/>
    </location>
</feature>
<dbReference type="GO" id="GO:0003677">
    <property type="term" value="F:DNA binding"/>
    <property type="evidence" value="ECO:0007669"/>
    <property type="project" value="UniProtKB-KW"/>
</dbReference>
<dbReference type="SUPFAM" id="SSF46955">
    <property type="entry name" value="Putative DNA-binding domain"/>
    <property type="match status" value="1"/>
</dbReference>
<dbReference type="AlphaFoldDB" id="A0A0B4DTE6"/>
<sequence>MSPAVSPRGRASSSGYLSIGQVLARLTPEFSDLSASKLRYLEVQGIVTPLRTESGYRKFSPLDVERLRTALTLQRDHYMPLARIREYLDEQHGGTVAPPATASIVTAPRRYRREELLQTAGASAALLNDAVRAGLIAAAESYDDKTLSVLRALVALDGHGIQPRHVRGVRQAAEREVALVESALTPLLRRSDAVSRARAGELAPELLRRLDEVRAAFAHAALDRIAP</sequence>
<dbReference type="InterPro" id="IPR000551">
    <property type="entry name" value="MerR-type_HTH_dom"/>
</dbReference>
<proteinExistence type="predicted"/>
<dbReference type="PANTHER" id="PTHR30204:SF89">
    <property type="entry name" value="HTH MERR-TYPE DOMAIN-CONTAINING PROTEIN"/>
    <property type="match status" value="1"/>
</dbReference>
<dbReference type="InterPro" id="IPR009061">
    <property type="entry name" value="DNA-bd_dom_put_sf"/>
</dbReference>
<evidence type="ECO:0000313" key="4">
    <source>
        <dbReference type="Proteomes" id="UP000031202"/>
    </source>
</evidence>
<dbReference type="Proteomes" id="UP000031202">
    <property type="component" value="Unassembled WGS sequence"/>
</dbReference>
<evidence type="ECO:0000256" key="1">
    <source>
        <dbReference type="ARBA" id="ARBA00023125"/>
    </source>
</evidence>
<dbReference type="EMBL" id="JWSZ01000012">
    <property type="protein sequence ID" value="KIC57533.1"/>
    <property type="molecule type" value="Genomic_DNA"/>
</dbReference>
<dbReference type="Gene3D" id="1.10.1660.10">
    <property type="match status" value="1"/>
</dbReference>
<dbReference type="CDD" id="cd00592">
    <property type="entry name" value="HTH_MerR-like"/>
    <property type="match status" value="1"/>
</dbReference>
<reference evidence="3 4" key="1">
    <citation type="submission" date="2014-12" db="EMBL/GenBank/DDBJ databases">
        <title>Genome sequencing of Microbacterium hominis TPW29.</title>
        <authorList>
            <person name="Tan P.W."/>
            <person name="Chan K.-G."/>
        </authorList>
    </citation>
    <scope>NUCLEOTIDE SEQUENCE [LARGE SCALE GENOMIC DNA]</scope>
    <source>
        <strain evidence="3 4">TPW29</strain>
    </source>
</reference>
<dbReference type="PROSITE" id="PS50937">
    <property type="entry name" value="HTH_MERR_2"/>
    <property type="match status" value="1"/>
</dbReference>
<organism evidence="3 4">
    <name type="scientific">Microbacterium hominis</name>
    <dbReference type="NCBI Taxonomy" id="162426"/>
    <lineage>
        <taxon>Bacteria</taxon>
        <taxon>Bacillati</taxon>
        <taxon>Actinomycetota</taxon>
        <taxon>Actinomycetes</taxon>
        <taxon>Micrococcales</taxon>
        <taxon>Microbacteriaceae</taxon>
        <taxon>Microbacterium</taxon>
    </lineage>
</organism>
<dbReference type="PANTHER" id="PTHR30204">
    <property type="entry name" value="REDOX-CYCLING DRUG-SENSING TRANSCRIPTIONAL ACTIVATOR SOXR"/>
    <property type="match status" value="1"/>
</dbReference>
<dbReference type="Pfam" id="PF13411">
    <property type="entry name" value="MerR_1"/>
    <property type="match status" value="1"/>
</dbReference>
<name>A0A0B4DTE6_9MICO</name>
<dbReference type="InterPro" id="IPR047057">
    <property type="entry name" value="MerR_fam"/>
</dbReference>
<dbReference type="RefSeq" id="WP_039416160.1">
    <property type="nucleotide sequence ID" value="NZ_JWSZ01000012.1"/>
</dbReference>
<protein>
    <submittedName>
        <fullName evidence="3">MerR family transcriptional regulator</fullName>
    </submittedName>
</protein>
<gene>
    <name evidence="3" type="ORF">RM52_11050</name>
</gene>
<dbReference type="GO" id="GO:0003700">
    <property type="term" value="F:DNA-binding transcription factor activity"/>
    <property type="evidence" value="ECO:0007669"/>
    <property type="project" value="InterPro"/>
</dbReference>
<keyword evidence="1" id="KW-0238">DNA-binding</keyword>
<comment type="caution">
    <text evidence="3">The sequence shown here is derived from an EMBL/GenBank/DDBJ whole genome shotgun (WGS) entry which is preliminary data.</text>
</comment>
<accession>A0A0B4DTE6</accession>
<evidence type="ECO:0000259" key="2">
    <source>
        <dbReference type="PROSITE" id="PS50937"/>
    </source>
</evidence>
<evidence type="ECO:0000313" key="3">
    <source>
        <dbReference type="EMBL" id="KIC57533.1"/>
    </source>
</evidence>